<evidence type="ECO:0000313" key="4">
    <source>
        <dbReference type="Proteomes" id="UP000265691"/>
    </source>
</evidence>
<evidence type="ECO:0000313" key="3">
    <source>
        <dbReference type="EMBL" id="RIY31108.1"/>
    </source>
</evidence>
<evidence type="ECO:0008006" key="5">
    <source>
        <dbReference type="Google" id="ProtNLM"/>
    </source>
</evidence>
<keyword evidence="4" id="KW-1185">Reference proteome</keyword>
<dbReference type="Pfam" id="PF13751">
    <property type="entry name" value="DDE_Tnp_1_6"/>
    <property type="match status" value="1"/>
</dbReference>
<dbReference type="Proteomes" id="UP000265691">
    <property type="component" value="Unassembled WGS sequence"/>
</dbReference>
<dbReference type="NCBIfam" id="NF033551">
    <property type="entry name" value="transpos_IS1182"/>
    <property type="match status" value="1"/>
</dbReference>
<dbReference type="RefSeq" id="WP_119525761.1">
    <property type="nucleotide sequence ID" value="NZ_NRHC01000135.1"/>
</dbReference>
<dbReference type="PANTHER" id="PTHR33408:SF2">
    <property type="entry name" value="TRANSPOSASE DDE DOMAIN-CONTAINING PROTEIN"/>
    <property type="match status" value="1"/>
</dbReference>
<feature type="domain" description="Transposase InsH N-terminal" evidence="1">
    <location>
        <begin position="11"/>
        <end position="107"/>
    </location>
</feature>
<evidence type="ECO:0000259" key="2">
    <source>
        <dbReference type="Pfam" id="PF13751"/>
    </source>
</evidence>
<name>A0A3A1Y1K2_9GAMM</name>
<dbReference type="InterPro" id="IPR025668">
    <property type="entry name" value="Tnp_DDE_dom"/>
</dbReference>
<sequence length="448" mass="51136">MSLANKLTLDDIERQIPEDNLLYKIKNSVDFNIVNKALNYDPNEPKKGRPAFSYIMMFKICLISILEAKSFRKTAKSLVTDISYWWFLDFIPQGGSVVSHATISRYFDTFTKKQVFKAVFEYSVEFAYLLDLVDGEVMFQDSTHIKAYASKSKAKKETITTIEEDNLDLLNDVNEIRNQHGIKKLKPKSKRVEKKVTISLTDKDSGLLVRENKPIIFCFLDHRIIDGKFSVILSTEISPGNVHDSQRCLSGFLYIKDTHNLVPTIIGVDSAYDSALLMYSLHKMGVKYVIVPYKKAGNTPNEYKPSDFTYNAELDLYLCPQGKELKYSTTIRNGYSIYKSNPAQCEACPFKDKCTRNKLNSKVVNRSIYQAVKDHNHAVSASEFGRKISKQRSTTIEPSFANSKEQHGYGKARFVGIEKMQSQAYLTSTIHNFKIIVKHLFDQKKSSS</sequence>
<dbReference type="PANTHER" id="PTHR33408">
    <property type="entry name" value="TRANSPOSASE"/>
    <property type="match status" value="1"/>
</dbReference>
<proteinExistence type="predicted"/>
<accession>A0A3A1Y1K2</accession>
<feature type="domain" description="Transposase DDE" evidence="2">
    <location>
        <begin position="318"/>
        <end position="434"/>
    </location>
</feature>
<protein>
    <recommendedName>
        <fullName evidence="5">Transposase</fullName>
    </recommendedName>
</protein>
<dbReference type="InterPro" id="IPR047629">
    <property type="entry name" value="IS1182_transpos"/>
</dbReference>
<organism evidence="3 4">
    <name type="scientific">Psittacicella hinzii</name>
    <dbReference type="NCBI Taxonomy" id="2028575"/>
    <lineage>
        <taxon>Bacteria</taxon>
        <taxon>Pseudomonadati</taxon>
        <taxon>Pseudomonadota</taxon>
        <taxon>Gammaproteobacteria</taxon>
        <taxon>Pasteurellales</taxon>
        <taxon>Psittacicellaceae</taxon>
        <taxon>Psittacicella</taxon>
    </lineage>
</organism>
<dbReference type="AlphaFoldDB" id="A0A3A1Y1K2"/>
<comment type="caution">
    <text evidence="3">The sequence shown here is derived from an EMBL/GenBank/DDBJ whole genome shotgun (WGS) entry which is preliminary data.</text>
</comment>
<evidence type="ECO:0000259" key="1">
    <source>
        <dbReference type="Pfam" id="PF05598"/>
    </source>
</evidence>
<reference evidence="3 4" key="1">
    <citation type="submission" date="2017-08" db="EMBL/GenBank/DDBJ databases">
        <title>Reclassification of Bisgaard taxon 37 and 44.</title>
        <authorList>
            <person name="Christensen H."/>
        </authorList>
    </citation>
    <scope>NUCLEOTIDE SEQUENCE [LARGE SCALE GENOMIC DNA]</scope>
    <source>
        <strain evidence="3 4">B96_3</strain>
    </source>
</reference>
<dbReference type="EMBL" id="NRHC01000135">
    <property type="protein sequence ID" value="RIY31108.1"/>
    <property type="molecule type" value="Genomic_DNA"/>
</dbReference>
<dbReference type="Pfam" id="PF05598">
    <property type="entry name" value="DUF772"/>
    <property type="match status" value="1"/>
</dbReference>
<dbReference type="InterPro" id="IPR008490">
    <property type="entry name" value="Transposase_InsH_N"/>
</dbReference>
<gene>
    <name evidence="3" type="ORF">CKF54_07635</name>
</gene>
<dbReference type="OrthoDB" id="9182628at2"/>